<sequence>MLNYIILKDPEEKNFYDSYFKKHKIKGTTVPCDNVKIIKPFLDNNSRLFSKNVQYLVGNTSLRDILTEISDIVSQDTDIYFCEEGIQIDHINFPEIAKYFDLVKTLNNELLKIRSKQAEKKGRPFGTKRSPLDKQIEYIRKKYLEDDKRVADIAKELNIKYPILYNYMKTRGIIKEKKGGKD</sequence>
<evidence type="ECO:0000313" key="2">
    <source>
        <dbReference type="Proteomes" id="UP000006621"/>
    </source>
</evidence>
<reference evidence="2" key="2">
    <citation type="submission" date="2011-06" db="EMBL/GenBank/DDBJ databases">
        <title>The complete genome of Flexistipes sinusarabici DSM 4947.</title>
        <authorList>
            <person name="Lucas S."/>
            <person name="Han J."/>
            <person name="Lapidus A."/>
            <person name="Bruce D."/>
            <person name="Goodwin L."/>
            <person name="Pitluck S."/>
            <person name="Peters L."/>
            <person name="Kyrpides N."/>
            <person name="Mavromatis K."/>
            <person name="Ivanova N."/>
            <person name="Mikhailova N."/>
            <person name="Chertkov O."/>
            <person name="Detter J.C."/>
            <person name="Tapia R."/>
            <person name="Han C."/>
            <person name="Land M."/>
            <person name="Hauser L."/>
            <person name="Markowitz V."/>
            <person name="Cheng J.-F."/>
            <person name="Hugenholtz P."/>
            <person name="Woyke T."/>
            <person name="Wu D."/>
            <person name="Spring S."/>
            <person name="Schroeder M."/>
            <person name="Brambilla E."/>
            <person name="Klenk H.-P."/>
            <person name="Eisen J.A."/>
        </authorList>
    </citation>
    <scope>NUCLEOTIDE SEQUENCE [LARGE SCALE GENOMIC DNA]</scope>
    <source>
        <strain evidence="2">DSM 4947 / MAS 10</strain>
    </source>
</reference>
<reference evidence="1 2" key="1">
    <citation type="journal article" date="2011" name="Stand. Genomic Sci.">
        <title>Genome sequence of the moderately thermophilic halophile Flexistipes sinusarabici strain (MAS10).</title>
        <authorList>
            <person name="Lapidus A."/>
            <person name="Chertkov O."/>
            <person name="Nolan M."/>
            <person name="Lucas S."/>
            <person name="Hammon N."/>
            <person name="Deshpande S."/>
            <person name="Cheng J.F."/>
            <person name="Tapia R."/>
            <person name="Han C."/>
            <person name="Goodwin L."/>
            <person name="Pitluck S."/>
            <person name="Liolios K."/>
            <person name="Pagani I."/>
            <person name="Ivanova N."/>
            <person name="Huntemann M."/>
            <person name="Mavromatis K."/>
            <person name="Mikhailova N."/>
            <person name="Pati A."/>
            <person name="Chen A."/>
            <person name="Palaniappan K."/>
            <person name="Land M."/>
            <person name="Hauser L."/>
            <person name="Brambilla E.M."/>
            <person name="Rohde M."/>
            <person name="Abt B."/>
            <person name="Spring S."/>
            <person name="Goker M."/>
            <person name="Bristow J."/>
            <person name="Eisen J.A."/>
            <person name="Markowitz V."/>
            <person name="Hugenholtz P."/>
            <person name="Kyrpides N.C."/>
            <person name="Klenk H.P."/>
            <person name="Woyke T."/>
        </authorList>
    </citation>
    <scope>NUCLEOTIDE SEQUENCE [LARGE SCALE GENOMIC DNA]</scope>
    <source>
        <strain evidence="2">DSM 4947 / MAS 10</strain>
    </source>
</reference>
<accession>F8E927</accession>
<dbReference type="KEGG" id="fsi:Flexsi_1579"/>
<organism evidence="1 2">
    <name type="scientific">Flexistipes sinusarabici (strain ATCC 49648 / DSM 4947 / MAS 10)</name>
    <dbReference type="NCBI Taxonomy" id="717231"/>
    <lineage>
        <taxon>Bacteria</taxon>
        <taxon>Pseudomonadati</taxon>
        <taxon>Deferribacterota</taxon>
        <taxon>Deferribacteres</taxon>
        <taxon>Deferribacterales</taxon>
        <taxon>Flexistipitaceae</taxon>
        <taxon>Flexistipes</taxon>
    </lineage>
</organism>
<dbReference type="HOGENOM" id="CLU_1479988_0_0_0"/>
<proteinExistence type="predicted"/>
<keyword evidence="2" id="KW-1185">Reference proteome</keyword>
<protein>
    <submittedName>
        <fullName evidence="1">Uncharacterized protein</fullName>
    </submittedName>
</protein>
<evidence type="ECO:0000313" key="1">
    <source>
        <dbReference type="EMBL" id="AEI15229.1"/>
    </source>
</evidence>
<dbReference type="Proteomes" id="UP000006621">
    <property type="component" value="Chromosome"/>
</dbReference>
<dbReference type="RefSeq" id="WP_013886709.1">
    <property type="nucleotide sequence ID" value="NC_015672.1"/>
</dbReference>
<dbReference type="EMBL" id="CP002858">
    <property type="protein sequence ID" value="AEI15229.1"/>
    <property type="molecule type" value="Genomic_DNA"/>
</dbReference>
<gene>
    <name evidence="1" type="ordered locus">Flexsi_1579</name>
</gene>
<name>F8E927_FLESM</name>
<dbReference type="AlphaFoldDB" id="F8E927"/>